<proteinExistence type="predicted"/>
<dbReference type="InterPro" id="IPR057135">
    <property type="entry name" value="At4g27190-like_LRR"/>
</dbReference>
<feature type="domain" description="Disease resistance protein At4g27190-like leucine-rich repeats" evidence="2">
    <location>
        <begin position="1754"/>
        <end position="1882"/>
    </location>
</feature>
<feature type="domain" description="Disease resistance protein At4g27190-like leucine-rich repeats" evidence="2">
    <location>
        <begin position="2348"/>
        <end position="2467"/>
    </location>
</feature>
<evidence type="ECO:0000259" key="2">
    <source>
        <dbReference type="Pfam" id="PF23247"/>
    </source>
</evidence>
<feature type="domain" description="Disease resistance protein At4g27190-like leucine-rich repeats" evidence="2">
    <location>
        <begin position="1886"/>
        <end position="1989"/>
    </location>
</feature>
<feature type="domain" description="Disease resistance protein At4g27190-like leucine-rich repeats" evidence="2">
    <location>
        <begin position="271"/>
        <end position="402"/>
    </location>
</feature>
<feature type="domain" description="Disease resistance protein At4g27190-like leucine-rich repeats" evidence="2">
    <location>
        <begin position="97"/>
        <end position="234"/>
    </location>
</feature>
<name>A0AAV5KMT9_9ROSI</name>
<feature type="domain" description="Disease resistance protein At4g27190-like leucine-rich repeats" evidence="2">
    <location>
        <begin position="2186"/>
        <end position="2320"/>
    </location>
</feature>
<feature type="domain" description="Disease resistance protein At4g27190-like leucine-rich repeats" evidence="2">
    <location>
        <begin position="808"/>
        <end position="871"/>
    </location>
</feature>
<dbReference type="Gene3D" id="3.80.10.10">
    <property type="entry name" value="Ribonuclease Inhibitor"/>
    <property type="match status" value="9"/>
</dbReference>
<protein>
    <recommendedName>
        <fullName evidence="2">Disease resistance protein At4g27190-like leucine-rich repeats domain-containing protein</fullName>
    </recommendedName>
</protein>
<comment type="caution">
    <text evidence="3">The sequence shown here is derived from an EMBL/GenBank/DDBJ whole genome shotgun (WGS) entry which is preliminary data.</text>
</comment>
<feature type="domain" description="Disease resistance protein At4g27190-like leucine-rich repeats" evidence="2">
    <location>
        <begin position="2031"/>
        <end position="2099"/>
    </location>
</feature>
<feature type="domain" description="Disease resistance protein At4g27190-like leucine-rich repeats" evidence="2">
    <location>
        <begin position="1271"/>
        <end position="1319"/>
    </location>
</feature>
<feature type="domain" description="Disease resistance protein At4g27190-like leucine-rich repeats" evidence="2">
    <location>
        <begin position="1069"/>
        <end position="1117"/>
    </location>
</feature>
<feature type="domain" description="Disease resistance protein At4g27190-like leucine-rich repeats" evidence="2">
    <location>
        <begin position="1376"/>
        <end position="1487"/>
    </location>
</feature>
<evidence type="ECO:0000313" key="3">
    <source>
        <dbReference type="EMBL" id="GKV25945.1"/>
    </source>
</evidence>
<gene>
    <name evidence="3" type="ORF">SLEP1_g35317</name>
</gene>
<feature type="domain" description="Disease resistance protein At4g27190-like leucine-rich repeats" evidence="2">
    <location>
        <begin position="548"/>
        <end position="610"/>
    </location>
</feature>
<dbReference type="InterPro" id="IPR032675">
    <property type="entry name" value="LRR_dom_sf"/>
</dbReference>
<dbReference type="PANTHER" id="PTHR33463:SF147">
    <property type="entry name" value="NB-ARC DOMAIN-CONTAINING PROTEIN"/>
    <property type="match status" value="1"/>
</dbReference>
<accession>A0AAV5KMT9</accession>
<dbReference type="Pfam" id="PF23247">
    <property type="entry name" value="LRR_RPS2"/>
    <property type="match status" value="16"/>
</dbReference>
<dbReference type="SUPFAM" id="SSF52047">
    <property type="entry name" value="RNI-like"/>
    <property type="match status" value="4"/>
</dbReference>
<dbReference type="Proteomes" id="UP001054252">
    <property type="component" value="Unassembled WGS sequence"/>
</dbReference>
<dbReference type="SUPFAM" id="SSF52058">
    <property type="entry name" value="L domain-like"/>
    <property type="match status" value="4"/>
</dbReference>
<evidence type="ECO:0000313" key="4">
    <source>
        <dbReference type="Proteomes" id="UP001054252"/>
    </source>
</evidence>
<dbReference type="PROSITE" id="PS51450">
    <property type="entry name" value="LRR"/>
    <property type="match status" value="1"/>
</dbReference>
<keyword evidence="4" id="KW-1185">Reference proteome</keyword>
<feature type="domain" description="Disease resistance protein At4g27190-like leucine-rich repeats" evidence="2">
    <location>
        <begin position="1516"/>
        <end position="1667"/>
    </location>
</feature>
<dbReference type="InterPro" id="IPR001611">
    <property type="entry name" value="Leu-rich_rpt"/>
</dbReference>
<dbReference type="EMBL" id="BPVZ01000070">
    <property type="protein sequence ID" value="GKV25945.1"/>
    <property type="molecule type" value="Genomic_DNA"/>
</dbReference>
<reference evidence="3 4" key="1">
    <citation type="journal article" date="2021" name="Commun. Biol.">
        <title>The genome of Shorea leprosula (Dipterocarpaceae) highlights the ecological relevance of drought in aseasonal tropical rainforests.</title>
        <authorList>
            <person name="Ng K.K.S."/>
            <person name="Kobayashi M.J."/>
            <person name="Fawcett J.A."/>
            <person name="Hatakeyama M."/>
            <person name="Paape T."/>
            <person name="Ng C.H."/>
            <person name="Ang C.C."/>
            <person name="Tnah L.H."/>
            <person name="Lee C.T."/>
            <person name="Nishiyama T."/>
            <person name="Sese J."/>
            <person name="O'Brien M.J."/>
            <person name="Copetti D."/>
            <person name="Mohd Noor M.I."/>
            <person name="Ong R.C."/>
            <person name="Putra M."/>
            <person name="Sireger I.Z."/>
            <person name="Indrioko S."/>
            <person name="Kosugi Y."/>
            <person name="Izuno A."/>
            <person name="Isagi Y."/>
            <person name="Lee S.L."/>
            <person name="Shimizu K.K."/>
        </authorList>
    </citation>
    <scope>NUCLEOTIDE SEQUENCE [LARGE SCALE GENOMIC DNA]</scope>
    <source>
        <strain evidence="3">214</strain>
    </source>
</reference>
<feature type="domain" description="Disease resistance protein At4g27190-like leucine-rich repeats" evidence="2">
    <location>
        <begin position="963"/>
        <end position="1027"/>
    </location>
</feature>
<dbReference type="PANTHER" id="PTHR33463">
    <property type="entry name" value="NB-ARC DOMAIN-CONTAINING PROTEIN-RELATED"/>
    <property type="match status" value="1"/>
</dbReference>
<feature type="domain" description="Disease resistance protein At4g27190-like leucine-rich repeats" evidence="2">
    <location>
        <begin position="1323"/>
        <end position="1370"/>
    </location>
</feature>
<organism evidence="3 4">
    <name type="scientific">Rubroshorea leprosula</name>
    <dbReference type="NCBI Taxonomy" id="152421"/>
    <lineage>
        <taxon>Eukaryota</taxon>
        <taxon>Viridiplantae</taxon>
        <taxon>Streptophyta</taxon>
        <taxon>Embryophyta</taxon>
        <taxon>Tracheophyta</taxon>
        <taxon>Spermatophyta</taxon>
        <taxon>Magnoliopsida</taxon>
        <taxon>eudicotyledons</taxon>
        <taxon>Gunneridae</taxon>
        <taxon>Pentapetalae</taxon>
        <taxon>rosids</taxon>
        <taxon>malvids</taxon>
        <taxon>Malvales</taxon>
        <taxon>Dipterocarpaceae</taxon>
        <taxon>Rubroshorea</taxon>
    </lineage>
</organism>
<evidence type="ECO:0000256" key="1">
    <source>
        <dbReference type="ARBA" id="ARBA00022821"/>
    </source>
</evidence>
<sequence>MLEHLKVRGCKKMGKVLFTENVKENGNLIFPQLRILEIKGLPKLERFCHSNYIKFPCLSQLLIKSCPVLKTFISSSSSFDTGTLPLFDAKATFPKLEQLTMKYMESLDKIWDNQLDASSFWQLNYLYVFSCKKLLNIFPFSMLERLQRLDKLEICHCNSLEEIFESQGLDVGQSQTQKFMPPTLMESVAKFVFPKLTQLDLYFLRKLKALCHQMHTTEWPSLEKLTVYGCKQVQIFASELSSFPRTNGDDQLEVDIKYSLFWTSKATFPSLEELKLAWNDNMKEIRHGQHILGDYFPKLKVLELSDLPKQLVVQPFLFQSPNLEKLVLSEAPFHDIFKCEGLGAVEKPALALTQLSELRLSELQELTCLWKEESNLESVFSNLKILEVLQCSTLKNLVPSSISCKNLKALEVFACCELINLIEYSTAKSMVQLTRMSISKCHILKEIMACVDDKVRDGIVFSKLKYLQLCDLPRLASFCSGSCNFEFVSLEEVIVIDCPNMQIFSHGECSTPQKVKLTTNGDEEFWEGNLNSTIQKMFIEKVRYHWSENLKLSEFHELIEIWNRKPQEILPFKRLKSLEVCYCNNLRYLLTTSMALGLTQLWYLNVANCAAMEQVIIGEGAEEIFPKLDSIILKSCPNLKCFYEGNSGLEFPQLDKIIVDNCPALAVFASSFSSDKKIEITTNDTKREERLVIPTQPFFSDKVAFPNLDRLNIIRLKNLETTWHSKVHADSFCKLKSLTVENCEKLSTVFPSTEVAFLNLEWLAVAYLKNLKTIWHSKVHVDSFGKLKSLTVKNCEKLSTVFSSTGVAFFNLKRLTITHLKNLETIWHSEVRVDSFCKLESLTVKNCEKLSIIFPSTKAAFFNLKQLTITHLKNLETIWHSKVHADSFCKLKSLTVENCKKLSTVLPSTETTFLNLERLTITHLKNLETIWHSEVRADSFCKLESLTVENCEKLSTVFPSIKVAFFNLEWLTITHLKNLETIWHNKVHADSFCKLKSLTVENCEKLLTVFPSTEAAFLKLEWLTITHLKNLETIWHSKVHADSFCKLKALTVINCEKLSTIFSSIEVAFLNLKRLNIIRLKNLETTWHSKVHADSFCKLKSLIVENCEKLSIVFPSTETIWHSKVRVDSFGKLKSLTVENCERLSIVFPSTEVAFFNLKRLTITHLKNLETIWHSEVRADSFCKLESLTVENCEKLSIVFPSTEAAFLNLEQLIITHLKNLETIWHSKVHADSFCKLKLLIVENCEKLSTVFPSTEAAFLNLEWLTITHLKNLETIWQCKVHVDSFCKLKSLTVENCEKLSTVFPSTEAAFLNLEWLTVACLKNLRTIWHSKVHVDSFCKLESLTVENCEKLSTVFPFTEVVLPSLEELQLCWMNVNIKWLTLVSSFCVKKFKKLIIQGFDNLEFLFSSCVARGLVMLERLEIRECKRMREIIVTENAEEKENLIFPQLDHLSIEDLQNLVAFYLGNCIVEFPSLEDLEVLNCPELKGFTVKYSESTSCIVDMQTLFNEQAAFPNLQRLTIAHLNNLEIIWHSKPYANSFCRLISLKVGNCEKLSTVFPCTDILGKILKSLEVLSIYQCGSLEGVFEIAEFNVKQTHAVIDTKFKELNIEGVPRLKHVWNKDPQGILTFHDLKSVKVSYCGSLKNLFPASIGKNLLQLQKLHLYWCGVEEIVTMGEQEAGAIVSFEFPQVTSLKLEVLPRLQCFYPGKHMTMWPMLKEFCFSHFNQVKRADGCGQLDFPVRLPLFSTEEIIPQLEKLSLTRDDIAMICEHESKQDILFNGKVLQIQDYLDDELDVLPVGFLKRFCHLENLIVSYCNFKELFPSKGEVEEQEKHIEIETLSRIKTLNLKCLPYLRHIWSHDSPSVLQNLETLDIFKCDSLIILSTSISSFQNLTTLNVTSCKGMINLVSVSTAQSLVQLESITVESCHMLTKIVGSEGDGMQDYIMITFAKLKFLTLQQLPRLESFCSENFTFKFPCLKQVTVKQCPKLKIFSEGELDTPLLWRVIIKEEDKYRWEDDLNTTIQRTYMEEVGFAGLQLLMLSDFPKFMETWYIKNPQGLLDFRLLQVLEICNCSKFRYLLTHSMAMGLVQLLQLIVKNCGTMEQVIMGEGAENKMEFSHLSLINLESCLDLTSFYVGSHSLELPSLNDFIVKDCPKMVTCAASTSSEEHDKEESQYLFSSKVETPNLEFLSLSSNNIQQILDNSIPKISSYVQNLRKLSVEGCGNLKNLLMSSMVKSFEQLNWLEIRDCHMMEEIILVEESVDEERMCKIFFPDLEFLLLQDLPKLTRFCSGNYLELPCLWKLKISKCPVLKTFISSFIFGDMVASSDKVKNTCALSLFDAKVAFPKLERLIIEHVKSLNKIWNDRLEVNSFCQLTLVSVVSCEKLMNIFPFSMVERLQRLDKLQIWNCDSLEEILESQEPGISQSQAQKATLLPLLETVTCLEDDVKDEIVFSKLKYLQLCGLPRLSSFCSRVGYELREAAILLGT</sequence>
<keyword evidence="1" id="KW-0611">Plant defense</keyword>
<dbReference type="InterPro" id="IPR050905">
    <property type="entry name" value="Plant_NBS-LRR"/>
</dbReference>
<feature type="domain" description="Disease resistance protein At4g27190-like leucine-rich repeats" evidence="2">
    <location>
        <begin position="1154"/>
        <end position="1217"/>
    </location>
</feature>